<dbReference type="InterPro" id="IPR013126">
    <property type="entry name" value="Hsp_70_fam"/>
</dbReference>
<dbReference type="Gene3D" id="3.30.420.40">
    <property type="match status" value="1"/>
</dbReference>
<dbReference type="InterPro" id="IPR043129">
    <property type="entry name" value="ATPase_NBD"/>
</dbReference>
<keyword evidence="3" id="KW-0067">ATP-binding</keyword>
<dbReference type="InterPro" id="IPR029048">
    <property type="entry name" value="HSP70_C_sf"/>
</dbReference>
<protein>
    <submittedName>
        <fullName evidence="4">CSON014144 protein</fullName>
    </submittedName>
</protein>
<dbReference type="InterPro" id="IPR018181">
    <property type="entry name" value="Heat_shock_70_CS"/>
</dbReference>
<dbReference type="GO" id="GO:0140662">
    <property type="term" value="F:ATP-dependent protein folding chaperone"/>
    <property type="evidence" value="ECO:0007669"/>
    <property type="project" value="InterPro"/>
</dbReference>
<dbReference type="PANTHER" id="PTHR19375">
    <property type="entry name" value="HEAT SHOCK PROTEIN 70KDA"/>
    <property type="match status" value="1"/>
</dbReference>
<dbReference type="Pfam" id="PF00012">
    <property type="entry name" value="HSP70"/>
    <property type="match status" value="1"/>
</dbReference>
<reference evidence="4" key="1">
    <citation type="submission" date="2018-07" db="EMBL/GenBank/DDBJ databases">
        <authorList>
            <person name="Quirk P.G."/>
            <person name="Krulwich T.A."/>
        </authorList>
    </citation>
    <scope>NUCLEOTIDE SEQUENCE</scope>
</reference>
<dbReference type="PROSITE" id="PS00297">
    <property type="entry name" value="HSP70_1"/>
    <property type="match status" value="1"/>
</dbReference>
<dbReference type="GO" id="GO:0005524">
    <property type="term" value="F:ATP binding"/>
    <property type="evidence" value="ECO:0007669"/>
    <property type="project" value="UniProtKB-KW"/>
</dbReference>
<dbReference type="AlphaFoldDB" id="A0A336MCJ7"/>
<dbReference type="SUPFAM" id="SSF100934">
    <property type="entry name" value="Heat shock protein 70kD (HSP70), C-terminal subdomain"/>
    <property type="match status" value="1"/>
</dbReference>
<dbReference type="SUPFAM" id="SSF53067">
    <property type="entry name" value="Actin-like ATPase domain"/>
    <property type="match status" value="1"/>
</dbReference>
<proteinExistence type="inferred from homology"/>
<keyword evidence="2" id="KW-0547">Nucleotide-binding</keyword>
<dbReference type="FunFam" id="3.30.420.40:FF:000028">
    <property type="entry name" value="heat shock 70 kDa protein-like"/>
    <property type="match status" value="1"/>
</dbReference>
<evidence type="ECO:0000256" key="2">
    <source>
        <dbReference type="ARBA" id="ARBA00022741"/>
    </source>
</evidence>
<gene>
    <name evidence="4" type="primary">CSON014144</name>
</gene>
<dbReference type="VEuPathDB" id="VectorBase:CSON014144"/>
<name>A0A336MCJ7_CULSO</name>
<comment type="similarity">
    <text evidence="1">Belongs to the heat shock protein 70 family.</text>
</comment>
<dbReference type="EMBL" id="UFQT01000766">
    <property type="protein sequence ID" value="SSX27071.1"/>
    <property type="molecule type" value="Genomic_DNA"/>
</dbReference>
<evidence type="ECO:0000313" key="4">
    <source>
        <dbReference type="EMBL" id="SSX27071.1"/>
    </source>
</evidence>
<accession>A0A336MCJ7</accession>
<sequence>MCNSYNFQPSMADNLAIGIDLGTSYSAIAIFRNEAVEIIPNNQGNRVTPSYVAFTQHERLIGEGAVFQAPNNPENTVYGEVLEKVEEMLQWLHRNRYGNKADIEEKRQELQDYWNNFH</sequence>
<organism evidence="4">
    <name type="scientific">Culicoides sonorensis</name>
    <name type="common">Biting midge</name>
    <dbReference type="NCBI Taxonomy" id="179676"/>
    <lineage>
        <taxon>Eukaryota</taxon>
        <taxon>Metazoa</taxon>
        <taxon>Ecdysozoa</taxon>
        <taxon>Arthropoda</taxon>
        <taxon>Hexapoda</taxon>
        <taxon>Insecta</taxon>
        <taxon>Pterygota</taxon>
        <taxon>Neoptera</taxon>
        <taxon>Endopterygota</taxon>
        <taxon>Diptera</taxon>
        <taxon>Nematocera</taxon>
        <taxon>Chironomoidea</taxon>
        <taxon>Ceratopogonidae</taxon>
        <taxon>Ceratopogoninae</taxon>
        <taxon>Culicoides</taxon>
        <taxon>Monoculicoides</taxon>
    </lineage>
</organism>
<dbReference type="PRINTS" id="PR00301">
    <property type="entry name" value="HEATSHOCK70"/>
</dbReference>
<evidence type="ECO:0000256" key="3">
    <source>
        <dbReference type="ARBA" id="ARBA00022840"/>
    </source>
</evidence>
<evidence type="ECO:0000256" key="1">
    <source>
        <dbReference type="ARBA" id="ARBA00007381"/>
    </source>
</evidence>